<keyword evidence="1" id="KW-0677">Repeat</keyword>
<keyword evidence="2 3" id="KW-0802">TPR repeat</keyword>
<dbReference type="RefSeq" id="WP_331931319.1">
    <property type="nucleotide sequence ID" value="NZ_JBEPLU010000002.1"/>
</dbReference>
<dbReference type="Pfam" id="PF13676">
    <property type="entry name" value="TIR_2"/>
    <property type="match status" value="1"/>
</dbReference>
<accession>A0ABV2ELE5</accession>
<reference evidence="5 6" key="1">
    <citation type="submission" date="2024-06" db="EMBL/GenBank/DDBJ databases">
        <title>Genomic Encyclopedia of Type Strains, Phase IV (KMG-IV): sequencing the most valuable type-strain genomes for metagenomic binning, comparative biology and taxonomic classification.</title>
        <authorList>
            <person name="Goeker M."/>
        </authorList>
    </citation>
    <scope>NUCLEOTIDE SEQUENCE [LARGE SCALE GENOMIC DNA]</scope>
    <source>
        <strain evidence="5 6">DSM 17809</strain>
    </source>
</reference>
<dbReference type="Gene3D" id="3.40.50.10140">
    <property type="entry name" value="Toll/interleukin-1 receptor homology (TIR) domain"/>
    <property type="match status" value="1"/>
</dbReference>
<dbReference type="PANTHER" id="PTHR45641:SF1">
    <property type="entry name" value="AAA+ ATPASE DOMAIN-CONTAINING PROTEIN"/>
    <property type="match status" value="1"/>
</dbReference>
<dbReference type="InterPro" id="IPR019734">
    <property type="entry name" value="TPR_rpt"/>
</dbReference>
<evidence type="ECO:0000256" key="1">
    <source>
        <dbReference type="ARBA" id="ARBA00022737"/>
    </source>
</evidence>
<feature type="domain" description="TIR" evidence="4">
    <location>
        <begin position="15"/>
        <end position="122"/>
    </location>
</feature>
<evidence type="ECO:0000313" key="6">
    <source>
        <dbReference type="Proteomes" id="UP001549110"/>
    </source>
</evidence>
<dbReference type="Pfam" id="PF13374">
    <property type="entry name" value="TPR_10"/>
    <property type="match status" value="1"/>
</dbReference>
<organism evidence="5 6">
    <name type="scientific">Phenylobacterium koreense</name>
    <dbReference type="NCBI Taxonomy" id="266125"/>
    <lineage>
        <taxon>Bacteria</taxon>
        <taxon>Pseudomonadati</taxon>
        <taxon>Pseudomonadota</taxon>
        <taxon>Alphaproteobacteria</taxon>
        <taxon>Caulobacterales</taxon>
        <taxon>Caulobacteraceae</taxon>
        <taxon>Phenylobacterium</taxon>
    </lineage>
</organism>
<dbReference type="Proteomes" id="UP001549110">
    <property type="component" value="Unassembled WGS sequence"/>
</dbReference>
<sequence>MDGSPHTVTPRYKAFLSYSHRDKATAVWLHRALESYRLPSKLVGSATGIGKVPARIRPIFRDREELSASHDLGSEISAALAASEFLIVICSPAAAASKWVNQEILNFKQMHGEHRVLALIAGGEPFSPPAKADEECFPASLRYQIAPDGRLSERPAEPVAADIRPEADGKRLAKLKLVAGLTGLRLDDLIQRETQRRLRNAGLVAGAASVGMLAAGALAAYANARRIEANEQREIAEREARAAKTASDFLIGTFVLTNPATENPREITALTVLERGAERAREELAEQPQIQARLIGTIGRAYNNLGLFSEARRLLETSSGAIGRAGPEGANAELALAMTYLQLGLLDKSAASVRKAEALLGSDADQFADIRASAEFTRGMIYTANGELTESLDAFARSLKLYRSMPRPDDRKIAAVLVSQGSVLSDSGQFEKAETALIEALEIHQRVLGQQHLSTGQTWFMLAQNAFLEGNLPIAEARINTALTIERQMLDDDNPIIADSLSMQGQILQGQGRLPQAEKSLEEAIAIYRKAFGGPHYLIGIAEIYLALVESERGRTAKALAILDDAKTNYDASYGGLHANHGDLLVNRATILARAGRRPEALADCAKGMKILGQTLGAEAAFTKQLGEVCAKL</sequence>
<dbReference type="SUPFAM" id="SSF48452">
    <property type="entry name" value="TPR-like"/>
    <property type="match status" value="2"/>
</dbReference>
<evidence type="ECO:0000259" key="4">
    <source>
        <dbReference type="Pfam" id="PF13676"/>
    </source>
</evidence>
<dbReference type="InterPro" id="IPR035897">
    <property type="entry name" value="Toll_tir_struct_dom_sf"/>
</dbReference>
<evidence type="ECO:0000313" key="5">
    <source>
        <dbReference type="EMBL" id="MET3527772.1"/>
    </source>
</evidence>
<evidence type="ECO:0000256" key="2">
    <source>
        <dbReference type="ARBA" id="ARBA00022803"/>
    </source>
</evidence>
<dbReference type="EMBL" id="JBEPLU010000002">
    <property type="protein sequence ID" value="MET3527772.1"/>
    <property type="molecule type" value="Genomic_DNA"/>
</dbReference>
<name>A0ABV2ELE5_9CAUL</name>
<dbReference type="SMART" id="SM00028">
    <property type="entry name" value="TPR"/>
    <property type="match status" value="6"/>
</dbReference>
<keyword evidence="6" id="KW-1185">Reference proteome</keyword>
<comment type="caution">
    <text evidence="5">The sequence shown here is derived from an EMBL/GenBank/DDBJ whole genome shotgun (WGS) entry which is preliminary data.</text>
</comment>
<dbReference type="PROSITE" id="PS50005">
    <property type="entry name" value="TPR"/>
    <property type="match status" value="1"/>
</dbReference>
<dbReference type="SUPFAM" id="SSF52200">
    <property type="entry name" value="Toll/Interleukin receptor TIR domain"/>
    <property type="match status" value="1"/>
</dbReference>
<protein>
    <submittedName>
        <fullName evidence="5">Tetratricopeptide (TPR) repeat protein</fullName>
    </submittedName>
</protein>
<dbReference type="Pfam" id="PF13424">
    <property type="entry name" value="TPR_12"/>
    <property type="match status" value="1"/>
</dbReference>
<dbReference type="InterPro" id="IPR000157">
    <property type="entry name" value="TIR_dom"/>
</dbReference>
<proteinExistence type="predicted"/>
<feature type="repeat" description="TPR" evidence="3">
    <location>
        <begin position="372"/>
        <end position="405"/>
    </location>
</feature>
<evidence type="ECO:0000256" key="3">
    <source>
        <dbReference type="PROSITE-ProRule" id="PRU00339"/>
    </source>
</evidence>
<dbReference type="InterPro" id="IPR011990">
    <property type="entry name" value="TPR-like_helical_dom_sf"/>
</dbReference>
<dbReference type="Gene3D" id="1.25.40.10">
    <property type="entry name" value="Tetratricopeptide repeat domain"/>
    <property type="match status" value="2"/>
</dbReference>
<dbReference type="PANTHER" id="PTHR45641">
    <property type="entry name" value="TETRATRICOPEPTIDE REPEAT PROTEIN (AFU_ORTHOLOGUE AFUA_6G03870)"/>
    <property type="match status" value="1"/>
</dbReference>
<gene>
    <name evidence="5" type="ORF">ABID41_002890</name>
</gene>